<dbReference type="AlphaFoldDB" id="A0A0W0THT0"/>
<keyword evidence="6 7" id="KW-0472">Membrane</keyword>
<dbReference type="Proteomes" id="UP000254033">
    <property type="component" value="Unassembled WGS sequence"/>
</dbReference>
<accession>A0A0W0THT0</accession>
<evidence type="ECO:0000313" key="8">
    <source>
        <dbReference type="EMBL" id="KTC95136.1"/>
    </source>
</evidence>
<feature type="transmembrane region" description="Helical" evidence="7">
    <location>
        <begin position="175"/>
        <end position="196"/>
    </location>
</feature>
<reference evidence="8 11" key="1">
    <citation type="submission" date="2015-11" db="EMBL/GenBank/DDBJ databases">
        <title>Genomic analysis of 38 Legionella species identifies large and diverse effector repertoires.</title>
        <authorList>
            <person name="Burstein D."/>
            <person name="Amaro F."/>
            <person name="Zusman T."/>
            <person name="Lifshitz Z."/>
            <person name="Cohen O."/>
            <person name="Gilbert J.A."/>
            <person name="Pupko T."/>
            <person name="Shuman H.A."/>
            <person name="Segal G."/>
        </authorList>
    </citation>
    <scope>NUCLEOTIDE SEQUENCE [LARGE SCALE GENOMIC DNA]</scope>
    <source>
        <strain evidence="8 11">WO-44C</strain>
    </source>
</reference>
<evidence type="ECO:0000313" key="12">
    <source>
        <dbReference type="Proteomes" id="UP000251942"/>
    </source>
</evidence>
<dbReference type="EMBL" id="UASS01000038">
    <property type="protein sequence ID" value="SPX62507.1"/>
    <property type="molecule type" value="Genomic_DNA"/>
</dbReference>
<evidence type="ECO:0000256" key="5">
    <source>
        <dbReference type="ARBA" id="ARBA00022989"/>
    </source>
</evidence>
<comment type="caution">
    <text evidence="7">Lacks conserved residue(s) required for the propagation of feature annotation.</text>
</comment>
<dbReference type="PATRIC" id="fig|453.4.peg.3061"/>
<dbReference type="InterPro" id="IPR017039">
    <property type="entry name" value="Virul_fac_BrkB"/>
</dbReference>
<evidence type="ECO:0000256" key="7">
    <source>
        <dbReference type="HAMAP-Rule" id="MF_00672"/>
    </source>
</evidence>
<sequence length="410" mass="46300">MDWKERIANKFYEAERFIRFVAHHFIDDDCTYRASALAFASLLAVVPLMSVGLAILSSFPVFQGLAQPTQDFIFDNFVPTTGKVVQNYLQQFATQVSKLSVWGVVFLFVTAILVMVTIEGTMNKIWRVSSPRKGVAAFLLYWAILSLAPLLLGLSLVISSYVISIPLLKDHHAPLILLNAIPFVISLTGFTFLYVIVPNCTVKFRDGLWGGVVAALLFESAKQGFAYYLTRYNTYQLLYGAFATVPIFFIWVYWVWIITLLGAEISYALAVHHQRRTGKAIDGFSHALLWLHQLWHAQRKGKSLPLDSLVNASAHPFAIDVDDMVKILTSLELIHTTAEGSFMLSRDLSQLSLYSLSQLLPYRLPTPTEVEHIKSVHTNHWRAIFKKNDEELQKCLAMDLNQLFSQSCAT</sequence>
<keyword evidence="3" id="KW-0997">Cell inner membrane</keyword>
<name>A0A0W0THT0_9GAMM</name>
<keyword evidence="5 7" id="KW-1133">Transmembrane helix</keyword>
<feature type="transmembrane region" description="Helical" evidence="7">
    <location>
        <begin position="36"/>
        <end position="59"/>
    </location>
</feature>
<evidence type="ECO:0000313" key="9">
    <source>
        <dbReference type="EMBL" id="SPX62507.1"/>
    </source>
</evidence>
<evidence type="ECO:0000313" key="10">
    <source>
        <dbReference type="EMBL" id="STX39506.1"/>
    </source>
</evidence>
<keyword evidence="11" id="KW-1185">Reference proteome</keyword>
<protein>
    <recommendedName>
        <fullName evidence="7">UPF0761 membrane protein Lfee_2800</fullName>
    </recommendedName>
</protein>
<comment type="similarity">
    <text evidence="7">Belongs to the UPF0761 family.</text>
</comment>
<comment type="subcellular location">
    <subcellularLocation>
        <location evidence="1 7">Cell membrane</location>
        <topology evidence="1 7">Multi-pass membrane protein</topology>
    </subcellularLocation>
</comment>
<evidence type="ECO:0000313" key="13">
    <source>
        <dbReference type="Proteomes" id="UP000254033"/>
    </source>
</evidence>
<dbReference type="Proteomes" id="UP000251942">
    <property type="component" value="Unassembled WGS sequence"/>
</dbReference>
<dbReference type="InterPro" id="IPR023679">
    <property type="entry name" value="UPF0761_bac"/>
</dbReference>
<dbReference type="EMBL" id="UGNY01000001">
    <property type="protein sequence ID" value="STX39506.1"/>
    <property type="molecule type" value="Genomic_DNA"/>
</dbReference>
<gene>
    <name evidence="8" type="primary">rbn</name>
    <name evidence="9" type="synonym">yihY</name>
    <name evidence="8" type="ORF">Lfee_2800</name>
    <name evidence="10" type="ORF">NCTC11978_02709</name>
    <name evidence="9" type="ORF">NCTC12022_03268</name>
</gene>
<dbReference type="RefSeq" id="WP_058447615.1">
    <property type="nucleotide sequence ID" value="NZ_CAAAHT010000018.1"/>
</dbReference>
<evidence type="ECO:0000256" key="3">
    <source>
        <dbReference type="ARBA" id="ARBA00022519"/>
    </source>
</evidence>
<dbReference type="OrthoDB" id="9808671at2"/>
<dbReference type="HAMAP" id="MF_00672">
    <property type="entry name" value="UPF0761"/>
    <property type="match status" value="1"/>
</dbReference>
<keyword evidence="2 7" id="KW-1003">Cell membrane</keyword>
<dbReference type="NCBIfam" id="TIGR00765">
    <property type="entry name" value="yihY_not_rbn"/>
    <property type="match status" value="1"/>
</dbReference>
<evidence type="ECO:0000256" key="6">
    <source>
        <dbReference type="ARBA" id="ARBA00023136"/>
    </source>
</evidence>
<dbReference type="GO" id="GO:0005886">
    <property type="term" value="C:plasma membrane"/>
    <property type="evidence" value="ECO:0007669"/>
    <property type="project" value="UniProtKB-SubCell"/>
</dbReference>
<reference evidence="12 13" key="2">
    <citation type="submission" date="2018-06" db="EMBL/GenBank/DDBJ databases">
        <authorList>
            <consortium name="Pathogen Informatics"/>
            <person name="Doyle S."/>
        </authorList>
    </citation>
    <scope>NUCLEOTIDE SEQUENCE [LARGE SCALE GENOMIC DNA]</scope>
    <source>
        <strain evidence="10 13">NCTC11978</strain>
        <strain evidence="9 12">NCTC12022</strain>
    </source>
</reference>
<evidence type="ECO:0000256" key="1">
    <source>
        <dbReference type="ARBA" id="ARBA00004651"/>
    </source>
</evidence>
<feature type="transmembrane region" description="Helical" evidence="7">
    <location>
        <begin position="248"/>
        <end position="270"/>
    </location>
</feature>
<dbReference type="EMBL" id="LNYB01000085">
    <property type="protein sequence ID" value="KTC95136.1"/>
    <property type="molecule type" value="Genomic_DNA"/>
</dbReference>
<evidence type="ECO:0000313" key="11">
    <source>
        <dbReference type="Proteomes" id="UP000054698"/>
    </source>
</evidence>
<feature type="transmembrane region" description="Helical" evidence="7">
    <location>
        <begin position="99"/>
        <end position="118"/>
    </location>
</feature>
<evidence type="ECO:0000256" key="4">
    <source>
        <dbReference type="ARBA" id="ARBA00022692"/>
    </source>
</evidence>
<evidence type="ECO:0000256" key="2">
    <source>
        <dbReference type="ARBA" id="ARBA00022475"/>
    </source>
</evidence>
<keyword evidence="4 7" id="KW-0812">Transmembrane</keyword>
<dbReference type="Pfam" id="PF03631">
    <property type="entry name" value="Virul_fac_BrkB"/>
    <property type="match status" value="1"/>
</dbReference>
<dbReference type="Proteomes" id="UP000054698">
    <property type="component" value="Unassembled WGS sequence"/>
</dbReference>
<proteinExistence type="inferred from homology"/>
<feature type="transmembrane region" description="Helical" evidence="7">
    <location>
        <begin position="139"/>
        <end position="163"/>
    </location>
</feature>
<dbReference type="PANTHER" id="PTHR30213">
    <property type="entry name" value="INNER MEMBRANE PROTEIN YHJD"/>
    <property type="match status" value="1"/>
</dbReference>
<dbReference type="STRING" id="453.Lfee_2800"/>
<organism evidence="8 11">
    <name type="scientific">Legionella feeleii</name>
    <dbReference type="NCBI Taxonomy" id="453"/>
    <lineage>
        <taxon>Bacteria</taxon>
        <taxon>Pseudomonadati</taxon>
        <taxon>Pseudomonadota</taxon>
        <taxon>Gammaproteobacteria</taxon>
        <taxon>Legionellales</taxon>
        <taxon>Legionellaceae</taxon>
        <taxon>Legionella</taxon>
    </lineage>
</organism>
<dbReference type="PANTHER" id="PTHR30213:SF0">
    <property type="entry name" value="UPF0761 MEMBRANE PROTEIN YIHY"/>
    <property type="match status" value="1"/>
</dbReference>